<gene>
    <name evidence="2" type="ordered locus">Mpal_1865</name>
</gene>
<dbReference type="OrthoDB" id="135845at2157"/>
<keyword evidence="1" id="KW-1133">Transmembrane helix</keyword>
<keyword evidence="3" id="KW-1185">Reference proteome</keyword>
<sequence precursor="true">MSSETFTTAMFLITSIIAAGVLINAIFPVIYTMAGTFASSSHDSDQRMRTDFRVVTTYCNTDGEATIWMKNIGSSNLPDSDIAKSDLFFGEVGDFSRMTYNATLTAPKPWNYQVEDNTNEYWDPGETLRVDINYGPVSKGDMMYFQFVLPDGVSRTEQFSAG</sequence>
<proteinExistence type="predicted"/>
<name>B8GKM4_METPE</name>
<keyword evidence="1" id="KW-0472">Membrane</keyword>
<evidence type="ECO:0008006" key="4">
    <source>
        <dbReference type="Google" id="ProtNLM"/>
    </source>
</evidence>
<reference evidence="2 3" key="1">
    <citation type="journal article" date="2015" name="Genome Announc.">
        <title>Complete Genome Sequence of Methanosphaerula palustris E1-9CT, a Hydrogenotrophic Methanogen Isolated from a Minerotrophic Fen Peatland.</title>
        <authorList>
            <person name="Cadillo-Quiroz H."/>
            <person name="Browne P."/>
            <person name="Kyrpides N."/>
            <person name="Woyke T."/>
            <person name="Goodwin L."/>
            <person name="Detter C."/>
            <person name="Yavitt J.B."/>
            <person name="Zinder S.H."/>
        </authorList>
    </citation>
    <scope>NUCLEOTIDE SEQUENCE [LARGE SCALE GENOMIC DNA]</scope>
    <source>
        <strain evidence="3">ATCC BAA-1556 / DSM 19958 / E1-9c</strain>
    </source>
</reference>
<keyword evidence="1" id="KW-0812">Transmembrane</keyword>
<dbReference type="RefSeq" id="WP_012618489.1">
    <property type="nucleotide sequence ID" value="NC_011832.1"/>
</dbReference>
<dbReference type="InterPro" id="IPR002774">
    <property type="entry name" value="Flagellin_arc-type"/>
</dbReference>
<accession>B8GKM4</accession>
<protein>
    <recommendedName>
        <fullName evidence="4">Flagellin</fullName>
    </recommendedName>
</protein>
<dbReference type="GO" id="GO:0005198">
    <property type="term" value="F:structural molecule activity"/>
    <property type="evidence" value="ECO:0007669"/>
    <property type="project" value="InterPro"/>
</dbReference>
<dbReference type="Proteomes" id="UP000002457">
    <property type="component" value="Chromosome"/>
</dbReference>
<evidence type="ECO:0000256" key="1">
    <source>
        <dbReference type="SAM" id="Phobius"/>
    </source>
</evidence>
<dbReference type="eggNOG" id="arCOG01822">
    <property type="taxonomic scope" value="Archaea"/>
</dbReference>
<feature type="transmembrane region" description="Helical" evidence="1">
    <location>
        <begin position="6"/>
        <end position="31"/>
    </location>
</feature>
<dbReference type="Pfam" id="PF01917">
    <property type="entry name" value="Flagellin_arch-type"/>
    <property type="match status" value="1"/>
</dbReference>
<dbReference type="EMBL" id="CP001338">
    <property type="protein sequence ID" value="ACL17170.1"/>
    <property type="molecule type" value="Genomic_DNA"/>
</dbReference>
<dbReference type="STRING" id="521011.Mpal_1865"/>
<organism evidence="2 3">
    <name type="scientific">Methanosphaerula palustris (strain ATCC BAA-1556 / DSM 19958 / E1-9c)</name>
    <dbReference type="NCBI Taxonomy" id="521011"/>
    <lineage>
        <taxon>Archaea</taxon>
        <taxon>Methanobacteriati</taxon>
        <taxon>Methanobacteriota</taxon>
        <taxon>Stenosarchaea group</taxon>
        <taxon>Methanomicrobia</taxon>
        <taxon>Methanomicrobiales</taxon>
        <taxon>Methanoregulaceae</taxon>
        <taxon>Methanosphaerula</taxon>
    </lineage>
</organism>
<evidence type="ECO:0000313" key="2">
    <source>
        <dbReference type="EMBL" id="ACL17170.1"/>
    </source>
</evidence>
<dbReference type="HOGENOM" id="CLU_108339_0_0_2"/>
<dbReference type="GO" id="GO:0097588">
    <property type="term" value="P:archaeal or bacterial-type flagellum-dependent cell motility"/>
    <property type="evidence" value="ECO:0007669"/>
    <property type="project" value="InterPro"/>
</dbReference>
<evidence type="ECO:0000313" key="3">
    <source>
        <dbReference type="Proteomes" id="UP000002457"/>
    </source>
</evidence>
<dbReference type="KEGG" id="mpl:Mpal_1865"/>
<dbReference type="GeneID" id="7272682"/>
<dbReference type="AlphaFoldDB" id="B8GKM4"/>